<organism evidence="3 4">
    <name type="scientific">Coprinellus micaceus</name>
    <name type="common">Glistening ink-cap mushroom</name>
    <name type="synonym">Coprinus micaceus</name>
    <dbReference type="NCBI Taxonomy" id="71717"/>
    <lineage>
        <taxon>Eukaryota</taxon>
        <taxon>Fungi</taxon>
        <taxon>Dikarya</taxon>
        <taxon>Basidiomycota</taxon>
        <taxon>Agaricomycotina</taxon>
        <taxon>Agaricomycetes</taxon>
        <taxon>Agaricomycetidae</taxon>
        <taxon>Agaricales</taxon>
        <taxon>Agaricineae</taxon>
        <taxon>Psathyrellaceae</taxon>
        <taxon>Coprinellus</taxon>
    </lineage>
</organism>
<evidence type="ECO:0000313" key="4">
    <source>
        <dbReference type="Proteomes" id="UP000298030"/>
    </source>
</evidence>
<dbReference type="OrthoDB" id="359154at2759"/>
<accession>A0A4Y7R4N4</accession>
<evidence type="ECO:0000256" key="1">
    <source>
        <dbReference type="SAM" id="Coils"/>
    </source>
</evidence>
<gene>
    <name evidence="3" type="ORF">FA13DRAFT_1760444</name>
</gene>
<feature type="compositionally biased region" description="Polar residues" evidence="2">
    <location>
        <begin position="245"/>
        <end position="254"/>
    </location>
</feature>
<evidence type="ECO:0000313" key="3">
    <source>
        <dbReference type="EMBL" id="TEB04028.1"/>
    </source>
</evidence>
<feature type="region of interest" description="Disordered" evidence="2">
    <location>
        <begin position="245"/>
        <end position="265"/>
    </location>
</feature>
<name>A0A4Y7R4N4_COPMI</name>
<feature type="coiled-coil region" evidence="1">
    <location>
        <begin position="310"/>
        <end position="337"/>
    </location>
</feature>
<proteinExistence type="predicted"/>
<dbReference type="Proteomes" id="UP000298030">
    <property type="component" value="Unassembled WGS sequence"/>
</dbReference>
<reference evidence="3 4" key="1">
    <citation type="journal article" date="2019" name="Nat. Ecol. Evol.">
        <title>Megaphylogeny resolves global patterns of mushroom evolution.</title>
        <authorList>
            <person name="Varga T."/>
            <person name="Krizsan K."/>
            <person name="Foldi C."/>
            <person name="Dima B."/>
            <person name="Sanchez-Garcia M."/>
            <person name="Sanchez-Ramirez S."/>
            <person name="Szollosi G.J."/>
            <person name="Szarkandi J.G."/>
            <person name="Papp V."/>
            <person name="Albert L."/>
            <person name="Andreopoulos W."/>
            <person name="Angelini C."/>
            <person name="Antonin V."/>
            <person name="Barry K.W."/>
            <person name="Bougher N.L."/>
            <person name="Buchanan P."/>
            <person name="Buyck B."/>
            <person name="Bense V."/>
            <person name="Catcheside P."/>
            <person name="Chovatia M."/>
            <person name="Cooper J."/>
            <person name="Damon W."/>
            <person name="Desjardin D."/>
            <person name="Finy P."/>
            <person name="Geml J."/>
            <person name="Haridas S."/>
            <person name="Hughes K."/>
            <person name="Justo A."/>
            <person name="Karasinski D."/>
            <person name="Kautmanova I."/>
            <person name="Kiss B."/>
            <person name="Kocsube S."/>
            <person name="Kotiranta H."/>
            <person name="LaButti K.M."/>
            <person name="Lechner B.E."/>
            <person name="Liimatainen K."/>
            <person name="Lipzen A."/>
            <person name="Lukacs Z."/>
            <person name="Mihaltcheva S."/>
            <person name="Morgado L.N."/>
            <person name="Niskanen T."/>
            <person name="Noordeloos M.E."/>
            <person name="Ohm R.A."/>
            <person name="Ortiz-Santana B."/>
            <person name="Ovrebo C."/>
            <person name="Racz N."/>
            <person name="Riley R."/>
            <person name="Savchenko A."/>
            <person name="Shiryaev A."/>
            <person name="Soop K."/>
            <person name="Spirin V."/>
            <person name="Szebenyi C."/>
            <person name="Tomsovsky M."/>
            <person name="Tulloss R.E."/>
            <person name="Uehling J."/>
            <person name="Grigoriev I.V."/>
            <person name="Vagvolgyi C."/>
            <person name="Papp T."/>
            <person name="Martin F.M."/>
            <person name="Miettinen O."/>
            <person name="Hibbett D.S."/>
            <person name="Nagy L.G."/>
        </authorList>
    </citation>
    <scope>NUCLEOTIDE SEQUENCE [LARGE SCALE GENOMIC DNA]</scope>
    <source>
        <strain evidence="3 4">FP101781</strain>
    </source>
</reference>
<sequence length="352" mass="40877">MVLYAIPSSIQAGHVGHLKYFTRRAAIDATTTYPYTTNLNHLLTVPKRGGVRRSIYDPRLKSVRTKDRIRFWNVVPGDQIRIRGDKTNALHEVLSINRLSNRVFVKGAVNLCSRKKSENKVAQTKNFHYSRCQLFVGNYEFPTKDGVGKEVVPNQHETIWNLLRGRFAWKRAATKTVPRIPWETGYVNIPWPKVEKPTLPEPTSYDTSKDVVTQVTYKTINGPLPRAPSEDEFLTALYNPAYNPDFSSSRNSPTPHARAKKAQRWKMRKSLQKARLDEIIEEGMKHPDGRTEREIRAESAFRTKKEQQKKMRWKDRVADARKKVKKEERQRRKLTELQLDVSEPNQFIPKDI</sequence>
<comment type="caution">
    <text evidence="3">The sequence shown here is derived from an EMBL/GenBank/DDBJ whole genome shotgun (WGS) entry which is preliminary data.</text>
</comment>
<keyword evidence="4" id="KW-1185">Reference proteome</keyword>
<evidence type="ECO:0008006" key="5">
    <source>
        <dbReference type="Google" id="ProtNLM"/>
    </source>
</evidence>
<evidence type="ECO:0000256" key="2">
    <source>
        <dbReference type="SAM" id="MobiDB-lite"/>
    </source>
</evidence>
<protein>
    <recommendedName>
        <fullName evidence="5">KOW domain-containing protein</fullName>
    </recommendedName>
</protein>
<keyword evidence="1" id="KW-0175">Coiled coil</keyword>
<dbReference type="STRING" id="71717.A0A4Y7R4N4"/>
<dbReference type="EMBL" id="QPFP01000661">
    <property type="protein sequence ID" value="TEB04028.1"/>
    <property type="molecule type" value="Genomic_DNA"/>
</dbReference>
<dbReference type="AlphaFoldDB" id="A0A4Y7R4N4"/>